<name>A0A804IP47_MUSAM</name>
<dbReference type="AlphaFoldDB" id="A0A804IP47"/>
<protein>
    <submittedName>
        <fullName evidence="1">Uncharacterized protein</fullName>
    </submittedName>
</protein>
<evidence type="ECO:0000313" key="2">
    <source>
        <dbReference type="Proteomes" id="UP000012960"/>
    </source>
</evidence>
<keyword evidence="2" id="KW-1185">Reference proteome</keyword>
<accession>A0A804IP47</accession>
<proteinExistence type="predicted"/>
<organism evidence="1 2">
    <name type="scientific">Musa acuminata subsp. malaccensis</name>
    <name type="common">Wild banana</name>
    <name type="synonym">Musa malaccensis</name>
    <dbReference type="NCBI Taxonomy" id="214687"/>
    <lineage>
        <taxon>Eukaryota</taxon>
        <taxon>Viridiplantae</taxon>
        <taxon>Streptophyta</taxon>
        <taxon>Embryophyta</taxon>
        <taxon>Tracheophyta</taxon>
        <taxon>Spermatophyta</taxon>
        <taxon>Magnoliopsida</taxon>
        <taxon>Liliopsida</taxon>
        <taxon>Zingiberales</taxon>
        <taxon>Musaceae</taxon>
        <taxon>Musa</taxon>
    </lineage>
</organism>
<sequence length="62" mass="7328">FLQKRKLSSTELQKLQFELQKTSQQNWQLARANSHMLGVDSLSIFFIVSVRKKDAFFICFVF</sequence>
<evidence type="ECO:0000313" key="1">
    <source>
        <dbReference type="EnsemblPlants" id="Ma04_p12880.1"/>
    </source>
</evidence>
<dbReference type="Proteomes" id="UP000012960">
    <property type="component" value="Unplaced"/>
</dbReference>
<dbReference type="EnsemblPlants" id="Ma04_t12880.1">
    <property type="protein sequence ID" value="Ma04_p12880.1"/>
    <property type="gene ID" value="Ma04_g12880"/>
</dbReference>
<dbReference type="Gramene" id="Ma04_t12880.1">
    <property type="protein sequence ID" value="Ma04_p12880.1"/>
    <property type="gene ID" value="Ma04_g12880"/>
</dbReference>
<dbReference type="InParanoid" id="A0A804IP47"/>
<reference evidence="1" key="1">
    <citation type="submission" date="2021-05" db="UniProtKB">
        <authorList>
            <consortium name="EnsemblPlants"/>
        </authorList>
    </citation>
    <scope>IDENTIFICATION</scope>
    <source>
        <strain evidence="1">subsp. malaccensis</strain>
    </source>
</reference>